<dbReference type="PANTHER" id="PTHR36414">
    <property type="entry name" value="PROTEIN SUR7"/>
    <property type="match status" value="1"/>
</dbReference>
<sequence length="400" mass="43842">MRNIRKVLDLIFVFILSGAGLLAFFVILCGAKTTGVLAKFYWLKADTSGIPNASSETYWLNYMSCSKGNSSSDFVSCSGKQAAYPFSPRNNFGTTTNVPIKFVDNRDKYYYLSRVGWSMWLVGLLCLVVCLIPMLVSLCLSVPLVFVASTILVWSAWFYLALGASLWTSAFVLGKQAFNDDGRSAHLGVKLFAFIWTTVFIVTLCALWQPISGLLAKKYKNSIEKQNGEYEDDQYTKKGKATDLENGELNNVITSDSDSYINPKNSEYSATGNTTAATANTGNYNNYYNKKTTKSDIKGSGAVDNDSTAILNVPFQNKTAKEDVLNGANTVKEGSTKYDVYDNSNNVPNGSGQIVNANVVSGTTVGHDSQTEVLAATKKIENEDGTVTDYYKNQYVNYAS</sequence>
<dbReference type="GO" id="GO:0030866">
    <property type="term" value="P:cortical actin cytoskeleton organization"/>
    <property type="evidence" value="ECO:0007669"/>
    <property type="project" value="TreeGrafter"/>
</dbReference>
<gene>
    <name evidence="2" type="ORF">HANVADRAFT_39464</name>
</gene>
<reference evidence="3" key="1">
    <citation type="journal article" date="2016" name="Proc. Natl. Acad. Sci. U.S.A.">
        <title>Comparative genomics of biotechnologically important yeasts.</title>
        <authorList>
            <person name="Riley R."/>
            <person name="Haridas S."/>
            <person name="Wolfe K.H."/>
            <person name="Lopes M.R."/>
            <person name="Hittinger C.T."/>
            <person name="Goeker M."/>
            <person name="Salamov A.A."/>
            <person name="Wisecaver J.H."/>
            <person name="Long T.M."/>
            <person name="Calvey C.H."/>
            <person name="Aerts A.L."/>
            <person name="Barry K.W."/>
            <person name="Choi C."/>
            <person name="Clum A."/>
            <person name="Coughlan A.Y."/>
            <person name="Deshpande S."/>
            <person name="Douglass A.P."/>
            <person name="Hanson S.J."/>
            <person name="Klenk H.-P."/>
            <person name="LaButti K.M."/>
            <person name="Lapidus A."/>
            <person name="Lindquist E.A."/>
            <person name="Lipzen A.M."/>
            <person name="Meier-Kolthoff J.P."/>
            <person name="Ohm R.A."/>
            <person name="Otillar R.P."/>
            <person name="Pangilinan J.L."/>
            <person name="Peng Y."/>
            <person name="Rokas A."/>
            <person name="Rosa C.A."/>
            <person name="Scheuner C."/>
            <person name="Sibirny A.A."/>
            <person name="Slot J.C."/>
            <person name="Stielow J.B."/>
            <person name="Sun H."/>
            <person name="Kurtzman C.P."/>
            <person name="Blackwell M."/>
            <person name="Grigoriev I.V."/>
            <person name="Jeffries T.W."/>
        </authorList>
    </citation>
    <scope>NUCLEOTIDE SEQUENCE [LARGE SCALE GENOMIC DNA]</scope>
    <source>
        <strain evidence="3">NRRL Y-1626</strain>
    </source>
</reference>
<protein>
    <submittedName>
        <fullName evidence="2">SUR7-domain-containing protein</fullName>
    </submittedName>
</protein>
<keyword evidence="1" id="KW-0472">Membrane</keyword>
<organism evidence="2 3">
    <name type="scientific">Hanseniaspora valbyensis NRRL Y-1626</name>
    <dbReference type="NCBI Taxonomy" id="766949"/>
    <lineage>
        <taxon>Eukaryota</taxon>
        <taxon>Fungi</taxon>
        <taxon>Dikarya</taxon>
        <taxon>Ascomycota</taxon>
        <taxon>Saccharomycotina</taxon>
        <taxon>Saccharomycetes</taxon>
        <taxon>Saccharomycodales</taxon>
        <taxon>Saccharomycodaceae</taxon>
        <taxon>Hanseniaspora</taxon>
    </lineage>
</organism>
<dbReference type="GO" id="GO:0032185">
    <property type="term" value="P:septin cytoskeleton organization"/>
    <property type="evidence" value="ECO:0007669"/>
    <property type="project" value="TreeGrafter"/>
</dbReference>
<comment type="caution">
    <text evidence="2">The sequence shown here is derived from an EMBL/GenBank/DDBJ whole genome shotgun (WGS) entry which is preliminary data.</text>
</comment>
<dbReference type="PANTHER" id="PTHR36414:SF3">
    <property type="entry name" value="SUR7 FAMILY PROTEIN FMP45"/>
    <property type="match status" value="1"/>
</dbReference>
<feature type="transmembrane region" description="Helical" evidence="1">
    <location>
        <begin position="193"/>
        <end position="216"/>
    </location>
</feature>
<dbReference type="EMBL" id="LXPE01000012">
    <property type="protein sequence ID" value="OBA26920.1"/>
    <property type="molecule type" value="Genomic_DNA"/>
</dbReference>
<keyword evidence="1" id="KW-0812">Transmembrane</keyword>
<dbReference type="GO" id="GO:0045121">
    <property type="term" value="C:membrane raft"/>
    <property type="evidence" value="ECO:0007669"/>
    <property type="project" value="TreeGrafter"/>
</dbReference>
<feature type="transmembrane region" description="Helical" evidence="1">
    <location>
        <begin position="117"/>
        <end position="140"/>
    </location>
</feature>
<accession>A0A1B7TDX2</accession>
<evidence type="ECO:0000313" key="3">
    <source>
        <dbReference type="Proteomes" id="UP000092321"/>
    </source>
</evidence>
<dbReference type="GO" id="GO:0006897">
    <property type="term" value="P:endocytosis"/>
    <property type="evidence" value="ECO:0007669"/>
    <property type="project" value="TreeGrafter"/>
</dbReference>
<name>A0A1B7TDX2_9ASCO</name>
<dbReference type="GO" id="GO:0005938">
    <property type="term" value="C:cell cortex"/>
    <property type="evidence" value="ECO:0007669"/>
    <property type="project" value="TreeGrafter"/>
</dbReference>
<dbReference type="AlphaFoldDB" id="A0A1B7TDX2"/>
<feature type="transmembrane region" description="Helical" evidence="1">
    <location>
        <begin position="7"/>
        <end position="28"/>
    </location>
</feature>
<proteinExistence type="predicted"/>
<keyword evidence="3" id="KW-1185">Reference proteome</keyword>
<feature type="transmembrane region" description="Helical" evidence="1">
    <location>
        <begin position="152"/>
        <end position="173"/>
    </location>
</feature>
<dbReference type="InterPro" id="IPR009571">
    <property type="entry name" value="SUR7/Rim9-like_fungi"/>
</dbReference>
<keyword evidence="1" id="KW-1133">Transmembrane helix</keyword>
<evidence type="ECO:0000313" key="2">
    <source>
        <dbReference type="EMBL" id="OBA26920.1"/>
    </source>
</evidence>
<dbReference type="GO" id="GO:0005886">
    <property type="term" value="C:plasma membrane"/>
    <property type="evidence" value="ECO:0007669"/>
    <property type="project" value="InterPro"/>
</dbReference>
<dbReference type="Proteomes" id="UP000092321">
    <property type="component" value="Unassembled WGS sequence"/>
</dbReference>
<dbReference type="Pfam" id="PF06687">
    <property type="entry name" value="SUR7"/>
    <property type="match status" value="1"/>
</dbReference>
<dbReference type="OrthoDB" id="5419460at2759"/>
<evidence type="ECO:0000256" key="1">
    <source>
        <dbReference type="SAM" id="Phobius"/>
    </source>
</evidence>
<dbReference type="GO" id="GO:0031505">
    <property type="term" value="P:fungal-type cell wall organization"/>
    <property type="evidence" value="ECO:0007669"/>
    <property type="project" value="TreeGrafter"/>
</dbReference>